<dbReference type="InterPro" id="IPR005135">
    <property type="entry name" value="Endo/exonuclease/phosphatase"/>
</dbReference>
<keyword evidence="3" id="KW-0479">Metal-binding</keyword>
<dbReference type="InterPro" id="IPR037493">
    <property type="entry name" value="ExoIII-like"/>
</dbReference>
<reference evidence="7 8" key="1">
    <citation type="journal article" date="2019" name="Int. J. Syst. Evol. Microbiol.">
        <title>The Global Catalogue of Microorganisms (GCM) 10K type strain sequencing project: providing services to taxonomists for standard genome sequencing and annotation.</title>
        <authorList>
            <consortium name="The Broad Institute Genomics Platform"/>
            <consortium name="The Broad Institute Genome Sequencing Center for Infectious Disease"/>
            <person name="Wu L."/>
            <person name="Ma J."/>
        </authorList>
    </citation>
    <scope>NUCLEOTIDE SEQUENCE [LARGE SCALE GENOMIC DNA]</scope>
    <source>
        <strain evidence="7 8">JCM 15900</strain>
    </source>
</reference>
<accession>A0ABN2WWZ6</accession>
<protein>
    <submittedName>
        <fullName evidence="7">Exodeoxyribonuclease III</fullName>
    </submittedName>
</protein>
<feature type="domain" description="Endonuclease/exonuclease/phosphatase" evidence="6">
    <location>
        <begin position="33"/>
        <end position="284"/>
    </location>
</feature>
<evidence type="ECO:0000313" key="8">
    <source>
        <dbReference type="Proteomes" id="UP001500984"/>
    </source>
</evidence>
<keyword evidence="8" id="KW-1185">Reference proteome</keyword>
<keyword evidence="4" id="KW-0378">Hydrolase</keyword>
<dbReference type="EMBL" id="BAAAPZ010000008">
    <property type="protein sequence ID" value="GAA2100735.1"/>
    <property type="molecule type" value="Genomic_DNA"/>
</dbReference>
<evidence type="ECO:0000256" key="2">
    <source>
        <dbReference type="ARBA" id="ARBA00007092"/>
    </source>
</evidence>
<dbReference type="CDD" id="cd10281">
    <property type="entry name" value="Nape_like_AP-endo"/>
    <property type="match status" value="1"/>
</dbReference>
<sequence length="298" mass="32436">MVPGVSGTREGSPGVCVPSGPRLCENAHMLRIATVNVNGIRAALRKGIGPWMEEVAPDLLTLQEVRAANDIVFDVLADCGYTVHSADAEAKGRAGVAVLSKDAPEAVRVGNGDDYFDTAGRWLETDHRLADGSLLTLVSAYVHSGEADTPKQADKYRFLDRMLVRLPELAAHADHALITGDMNVGHTELDIKNWRGNRKKAGFLPEERAYFDKFFGETGYVDVARSLAGEVEGPYTWWSMRGQAFDNDTGWRIDYHMATPGLAAAAKEATVHRAASYAERWSDHAPLVVDYDLPALAG</sequence>
<evidence type="ECO:0000256" key="4">
    <source>
        <dbReference type="ARBA" id="ARBA00022801"/>
    </source>
</evidence>
<evidence type="ECO:0000256" key="1">
    <source>
        <dbReference type="ARBA" id="ARBA00001946"/>
    </source>
</evidence>
<dbReference type="PANTHER" id="PTHR43250:SF2">
    <property type="entry name" value="EXODEOXYRIBONUCLEASE III"/>
    <property type="match status" value="1"/>
</dbReference>
<dbReference type="NCBIfam" id="TIGR00633">
    <property type="entry name" value="xth"/>
    <property type="match status" value="1"/>
</dbReference>
<dbReference type="SUPFAM" id="SSF56219">
    <property type="entry name" value="DNase I-like"/>
    <property type="match status" value="1"/>
</dbReference>
<evidence type="ECO:0000256" key="3">
    <source>
        <dbReference type="ARBA" id="ARBA00022723"/>
    </source>
</evidence>
<comment type="cofactor">
    <cofactor evidence="1">
        <name>Mg(2+)</name>
        <dbReference type="ChEBI" id="CHEBI:18420"/>
    </cofactor>
</comment>
<dbReference type="NCBIfam" id="TIGR00195">
    <property type="entry name" value="exoDNase_III"/>
    <property type="match status" value="1"/>
</dbReference>
<dbReference type="PROSITE" id="PS51435">
    <property type="entry name" value="AP_NUCLEASE_F1_4"/>
    <property type="match status" value="1"/>
</dbReference>
<dbReference type="Pfam" id="PF03372">
    <property type="entry name" value="Exo_endo_phos"/>
    <property type="match status" value="1"/>
</dbReference>
<name>A0ABN2WWZ6_9MICO</name>
<dbReference type="Proteomes" id="UP001500984">
    <property type="component" value="Unassembled WGS sequence"/>
</dbReference>
<comment type="similarity">
    <text evidence="2">Belongs to the DNA repair enzymes AP/ExoA family.</text>
</comment>
<organism evidence="7 8">
    <name type="scientific">Brevibacterium salitolerans</name>
    <dbReference type="NCBI Taxonomy" id="1403566"/>
    <lineage>
        <taxon>Bacteria</taxon>
        <taxon>Bacillati</taxon>
        <taxon>Actinomycetota</taxon>
        <taxon>Actinomycetes</taxon>
        <taxon>Micrococcales</taxon>
        <taxon>Brevibacteriaceae</taxon>
        <taxon>Brevibacterium</taxon>
    </lineage>
</organism>
<evidence type="ECO:0000313" key="7">
    <source>
        <dbReference type="EMBL" id="GAA2100735.1"/>
    </source>
</evidence>
<comment type="caution">
    <text evidence="7">The sequence shown here is derived from an EMBL/GenBank/DDBJ whole genome shotgun (WGS) entry which is preliminary data.</text>
</comment>
<dbReference type="PANTHER" id="PTHR43250">
    <property type="entry name" value="EXODEOXYRIBONUCLEASE III"/>
    <property type="match status" value="1"/>
</dbReference>
<evidence type="ECO:0000259" key="6">
    <source>
        <dbReference type="Pfam" id="PF03372"/>
    </source>
</evidence>
<dbReference type="InterPro" id="IPR036691">
    <property type="entry name" value="Endo/exonu/phosph_ase_sf"/>
</dbReference>
<dbReference type="InterPro" id="IPR004808">
    <property type="entry name" value="AP_endonuc_1"/>
</dbReference>
<evidence type="ECO:0000256" key="5">
    <source>
        <dbReference type="ARBA" id="ARBA00022842"/>
    </source>
</evidence>
<proteinExistence type="inferred from homology"/>
<dbReference type="Gene3D" id="3.60.10.10">
    <property type="entry name" value="Endonuclease/exonuclease/phosphatase"/>
    <property type="match status" value="1"/>
</dbReference>
<keyword evidence="5" id="KW-0460">Magnesium</keyword>
<gene>
    <name evidence="7" type="ORF">GCM10009823_23280</name>
</gene>